<protein>
    <submittedName>
        <fullName evidence="1">Putative apramycin biosynthesis protein</fullName>
    </submittedName>
</protein>
<sequence>MAEIVQRCEEAISLGLKWLAGRVSDKGELEGSESILFGYYKALLTFTATGRYLEAGRVAHKIKRDFYKDGQFGGEQYPAATVGPIYRDSWLTWGAHLAGRYDMSVPAANAIRSQLCGITGGVLVDGPGRIIDAGLTCCALTALLAAGKSDEVMKGAELVRALVEDQPEPEEAFYFRWSPETGYIKPAVGEDGKGWTVRRTDSGQIYWYIGYLLALMAQMNLLTGERKWINAAEKLLAFVNGCLPEIFGSTSNGKIAWGCAELFAVTGDERFRDVAARMTEWICDVQAADGRWYRSPDQSIPVAFDATFERVFYLSRIARALQP</sequence>
<evidence type="ECO:0000313" key="2">
    <source>
        <dbReference type="Proteomes" id="UP000028411"/>
    </source>
</evidence>
<comment type="caution">
    <text evidence="1">The sequence shown here is derived from an EMBL/GenBank/DDBJ whole genome shotgun (WGS) entry which is preliminary data.</text>
</comment>
<dbReference type="eggNOG" id="ENOG50336MI">
    <property type="taxonomic scope" value="Bacteria"/>
</dbReference>
<dbReference type="OrthoDB" id="9810718at2"/>
<dbReference type="SUPFAM" id="SSF48208">
    <property type="entry name" value="Six-hairpin glycosidases"/>
    <property type="match status" value="1"/>
</dbReference>
<evidence type="ECO:0000313" key="1">
    <source>
        <dbReference type="EMBL" id="KEQ55417.1"/>
    </source>
</evidence>
<dbReference type="PATRIC" id="fig|46429.4.peg.55"/>
<name>A0A081RJP4_SPHCR</name>
<dbReference type="InterPro" id="IPR008928">
    <property type="entry name" value="6-hairpin_glycosidase_sf"/>
</dbReference>
<reference evidence="1 2" key="1">
    <citation type="submission" date="2014-02" db="EMBL/GenBank/DDBJ databases">
        <title>Whole genome sequence of Sphingobium chlorophenolicum NBRC 16172.</title>
        <authorList>
            <person name="Gan H.M."/>
            <person name="Gan H.Y."/>
            <person name="Chew T.H."/>
            <person name="Savka M.A."/>
        </authorList>
    </citation>
    <scope>NUCLEOTIDE SEQUENCE [LARGE SCALE GENOMIC DNA]</scope>
    <source>
        <strain evidence="1 2">NBRC 16172</strain>
    </source>
</reference>
<dbReference type="AlphaFoldDB" id="A0A081RJP4"/>
<accession>A0A081RJP4</accession>
<dbReference type="Proteomes" id="UP000028411">
    <property type="component" value="Unassembled WGS sequence"/>
</dbReference>
<proteinExistence type="predicted"/>
<dbReference type="RefSeq" id="WP_037446230.1">
    <property type="nucleotide sequence ID" value="NZ_JFHR01000001.1"/>
</dbReference>
<dbReference type="EMBL" id="JFHR01000001">
    <property type="protein sequence ID" value="KEQ55417.1"/>
    <property type="molecule type" value="Genomic_DNA"/>
</dbReference>
<dbReference type="SUPFAM" id="SSF48239">
    <property type="entry name" value="Terpenoid cyclases/Protein prenyltransferases"/>
    <property type="match status" value="1"/>
</dbReference>
<dbReference type="GO" id="GO:0005975">
    <property type="term" value="P:carbohydrate metabolic process"/>
    <property type="evidence" value="ECO:0007669"/>
    <property type="project" value="InterPro"/>
</dbReference>
<organism evidence="1 2">
    <name type="scientific">Sphingobium chlorophenolicum</name>
    <dbReference type="NCBI Taxonomy" id="46429"/>
    <lineage>
        <taxon>Bacteria</taxon>
        <taxon>Pseudomonadati</taxon>
        <taxon>Pseudomonadota</taxon>
        <taxon>Alphaproteobacteria</taxon>
        <taxon>Sphingomonadales</taxon>
        <taxon>Sphingomonadaceae</taxon>
        <taxon>Sphingobium</taxon>
    </lineage>
</organism>
<gene>
    <name evidence="1" type="ORF">BV95_00053</name>
</gene>
<dbReference type="InterPro" id="IPR008930">
    <property type="entry name" value="Terpenoid_cyclase/PrenylTrfase"/>
</dbReference>